<accession>A0AA86PBZ5</accession>
<feature type="region of interest" description="Disordered" evidence="1">
    <location>
        <begin position="70"/>
        <end position="124"/>
    </location>
</feature>
<gene>
    <name evidence="2" type="ORF">HINF_LOCUS23457</name>
    <name evidence="3" type="ORF">HINF_LOCUS78486</name>
</gene>
<proteinExistence type="predicted"/>
<comment type="caution">
    <text evidence="2">The sequence shown here is derived from an EMBL/GenBank/DDBJ whole genome shotgun (WGS) entry which is preliminary data.</text>
</comment>
<protein>
    <submittedName>
        <fullName evidence="3">Hypothetical_protein</fullName>
    </submittedName>
</protein>
<evidence type="ECO:0000256" key="1">
    <source>
        <dbReference type="SAM" id="MobiDB-lite"/>
    </source>
</evidence>
<reference evidence="2" key="1">
    <citation type="submission" date="2023-06" db="EMBL/GenBank/DDBJ databases">
        <authorList>
            <person name="Kurt Z."/>
        </authorList>
    </citation>
    <scope>NUCLEOTIDE SEQUENCE</scope>
</reference>
<keyword evidence="4" id="KW-1185">Reference proteome</keyword>
<evidence type="ECO:0000313" key="4">
    <source>
        <dbReference type="Proteomes" id="UP001642409"/>
    </source>
</evidence>
<name>A0AA86PBZ5_9EUKA</name>
<dbReference type="EMBL" id="CATOUU010000624">
    <property type="protein sequence ID" value="CAI9935812.1"/>
    <property type="molecule type" value="Genomic_DNA"/>
</dbReference>
<evidence type="ECO:0000313" key="3">
    <source>
        <dbReference type="EMBL" id="CAL6115126.1"/>
    </source>
</evidence>
<sequence length="124" mass="13970">MSHDFVTHIQGSRLQLRISTVGPLCSWEHETYFHFQLEVIQLTGEGRGVTCFLVRCLQPLHFAATRLTGECPGFQTTDSSSRSKSAESPELSRGTMLSGAFKYDAKQRSNRSQPEKVAWSFPLF</sequence>
<dbReference type="EMBL" id="CAXDID020000858">
    <property type="protein sequence ID" value="CAL6115126.1"/>
    <property type="molecule type" value="Genomic_DNA"/>
</dbReference>
<organism evidence="2">
    <name type="scientific">Hexamita inflata</name>
    <dbReference type="NCBI Taxonomy" id="28002"/>
    <lineage>
        <taxon>Eukaryota</taxon>
        <taxon>Metamonada</taxon>
        <taxon>Diplomonadida</taxon>
        <taxon>Hexamitidae</taxon>
        <taxon>Hexamitinae</taxon>
        <taxon>Hexamita</taxon>
    </lineage>
</organism>
<dbReference type="AlphaFoldDB" id="A0AA86PBZ5"/>
<evidence type="ECO:0000313" key="2">
    <source>
        <dbReference type="EMBL" id="CAI9935812.1"/>
    </source>
</evidence>
<dbReference type="Proteomes" id="UP001642409">
    <property type="component" value="Unassembled WGS sequence"/>
</dbReference>
<feature type="compositionally biased region" description="Low complexity" evidence="1">
    <location>
        <begin position="79"/>
        <end position="92"/>
    </location>
</feature>
<reference evidence="3 4" key="2">
    <citation type="submission" date="2024-07" db="EMBL/GenBank/DDBJ databases">
        <authorList>
            <person name="Akdeniz Z."/>
        </authorList>
    </citation>
    <scope>NUCLEOTIDE SEQUENCE [LARGE SCALE GENOMIC DNA]</scope>
</reference>